<dbReference type="AlphaFoldDB" id="A0AAN5I4Q9"/>
<gene>
    <name evidence="1" type="ORF">PMAYCL1PPCAC_20881</name>
</gene>
<feature type="non-terminal residue" evidence="1">
    <location>
        <position position="1"/>
    </location>
</feature>
<dbReference type="EMBL" id="BTRK01000004">
    <property type="protein sequence ID" value="GMR50686.1"/>
    <property type="molecule type" value="Genomic_DNA"/>
</dbReference>
<keyword evidence="2" id="KW-1185">Reference proteome</keyword>
<protein>
    <submittedName>
        <fullName evidence="1">Uncharacterized protein</fullName>
    </submittedName>
</protein>
<evidence type="ECO:0000313" key="1">
    <source>
        <dbReference type="EMBL" id="GMR50686.1"/>
    </source>
</evidence>
<accession>A0AAN5I4Q9</accession>
<name>A0AAN5I4Q9_9BILA</name>
<organism evidence="1 2">
    <name type="scientific">Pristionchus mayeri</name>
    <dbReference type="NCBI Taxonomy" id="1317129"/>
    <lineage>
        <taxon>Eukaryota</taxon>
        <taxon>Metazoa</taxon>
        <taxon>Ecdysozoa</taxon>
        <taxon>Nematoda</taxon>
        <taxon>Chromadorea</taxon>
        <taxon>Rhabditida</taxon>
        <taxon>Rhabditina</taxon>
        <taxon>Diplogasteromorpha</taxon>
        <taxon>Diplogasteroidea</taxon>
        <taxon>Neodiplogasteridae</taxon>
        <taxon>Pristionchus</taxon>
    </lineage>
</organism>
<comment type="caution">
    <text evidence="1">The sequence shown here is derived from an EMBL/GenBank/DDBJ whole genome shotgun (WGS) entry which is preliminary data.</text>
</comment>
<reference evidence="2" key="1">
    <citation type="submission" date="2022-10" db="EMBL/GenBank/DDBJ databases">
        <title>Genome assembly of Pristionchus species.</title>
        <authorList>
            <person name="Yoshida K."/>
            <person name="Sommer R.J."/>
        </authorList>
    </citation>
    <scope>NUCLEOTIDE SEQUENCE [LARGE SCALE GENOMIC DNA]</scope>
    <source>
        <strain evidence="2">RS5460</strain>
    </source>
</reference>
<sequence>QPPFPRPTLMGATKTYAVKGSLTGSGMERICGFRSFANPQIMVKKSSSAPEVKISRTEPTSIDF</sequence>
<proteinExistence type="predicted"/>
<evidence type="ECO:0000313" key="2">
    <source>
        <dbReference type="Proteomes" id="UP001328107"/>
    </source>
</evidence>
<dbReference type="Proteomes" id="UP001328107">
    <property type="component" value="Unassembled WGS sequence"/>
</dbReference>